<evidence type="ECO:0000313" key="2">
    <source>
        <dbReference type="Proteomes" id="UP000521943"/>
    </source>
</evidence>
<protein>
    <submittedName>
        <fullName evidence="1">Uncharacterized protein</fullName>
    </submittedName>
</protein>
<sequence length="526" mass="59458">MGSKPQDSSQVLASTQSSISVEFPAEIIAEIMSYIRASAQEATSLRGQGLQVAFTCKELYDEFLPIIRNIHVRVLSGVNGLLGIRGARFSYWGSVSQVIMVDRFFQDPLWRSDALARRLIKFFRAPYHLAPGEHYIPGQELPPDTEPRQLTITFTVRSLKDTDVMWCICTLLSQRLDQSLLGQVTLDFNVDEEWPRWGATDKAAWGRAVLRLLNVCGELEHVDLDLGGGNIGPLRKPSWAPGDQLSLQRRRYLGGTARVLKDFFESYLVAPNLEALIIDARHDAKFSNTMALLHLVPGRLSSLQRLTVRVTYAGDLHDTLRSICSNKFVYTIFPVRAGTIPSLNITSIHLVATSKSMGFMQSQSVAPKKYVDPAAVASFLAAFPLLENVVLDGLFFCLQGVNPQQFWLDIKRIWTTSKGLERLEIRGIGEMWETQGVPAVWNKGDKEPTPGFDFYSGCFHSRNVHRVDDSIREYKWFSELQVTFLAFLFICVVAKSLIRDRIVDTFLFIGVVAFLYRDRIVYYTRL</sequence>
<gene>
    <name evidence="1" type="ORF">DFP72DRAFT_925935</name>
</gene>
<dbReference type="EMBL" id="JACGCI010000105">
    <property type="protein sequence ID" value="KAF6745534.1"/>
    <property type="molecule type" value="Genomic_DNA"/>
</dbReference>
<comment type="caution">
    <text evidence="1">The sequence shown here is derived from an EMBL/GenBank/DDBJ whole genome shotgun (WGS) entry which is preliminary data.</text>
</comment>
<dbReference type="OrthoDB" id="10270987at2759"/>
<proteinExistence type="predicted"/>
<organism evidence="1 2">
    <name type="scientific">Ephemerocybe angulata</name>
    <dbReference type="NCBI Taxonomy" id="980116"/>
    <lineage>
        <taxon>Eukaryota</taxon>
        <taxon>Fungi</taxon>
        <taxon>Dikarya</taxon>
        <taxon>Basidiomycota</taxon>
        <taxon>Agaricomycotina</taxon>
        <taxon>Agaricomycetes</taxon>
        <taxon>Agaricomycetidae</taxon>
        <taxon>Agaricales</taxon>
        <taxon>Agaricineae</taxon>
        <taxon>Psathyrellaceae</taxon>
        <taxon>Ephemerocybe</taxon>
    </lineage>
</organism>
<dbReference type="AlphaFoldDB" id="A0A8H6LXA8"/>
<keyword evidence="2" id="KW-1185">Reference proteome</keyword>
<dbReference type="Proteomes" id="UP000521943">
    <property type="component" value="Unassembled WGS sequence"/>
</dbReference>
<name>A0A8H6LXA8_9AGAR</name>
<reference evidence="1 2" key="1">
    <citation type="submission" date="2020-07" db="EMBL/GenBank/DDBJ databases">
        <title>Comparative genomics of pyrophilous fungi reveals a link between fire events and developmental genes.</title>
        <authorList>
            <consortium name="DOE Joint Genome Institute"/>
            <person name="Steindorff A.S."/>
            <person name="Carver A."/>
            <person name="Calhoun S."/>
            <person name="Stillman K."/>
            <person name="Liu H."/>
            <person name="Lipzen A."/>
            <person name="Pangilinan J."/>
            <person name="Labutti K."/>
            <person name="Bruns T.D."/>
            <person name="Grigoriev I.V."/>
        </authorList>
    </citation>
    <scope>NUCLEOTIDE SEQUENCE [LARGE SCALE GENOMIC DNA]</scope>
    <source>
        <strain evidence="1 2">CBS 144469</strain>
    </source>
</reference>
<accession>A0A8H6LXA8</accession>
<evidence type="ECO:0000313" key="1">
    <source>
        <dbReference type="EMBL" id="KAF6745534.1"/>
    </source>
</evidence>